<evidence type="ECO:0000256" key="1">
    <source>
        <dbReference type="SAM" id="MobiDB-lite"/>
    </source>
</evidence>
<accession>A0A9D3ULS5</accession>
<evidence type="ECO:0000313" key="3">
    <source>
        <dbReference type="Proteomes" id="UP000828251"/>
    </source>
</evidence>
<evidence type="ECO:0000313" key="2">
    <source>
        <dbReference type="EMBL" id="KAH1047541.1"/>
    </source>
</evidence>
<sequence length="98" mass="11498">MTISPAEIVMYYDILLYICDFVQRIDLMFFLRENMNDIIKLLTNRMTKYEVVTQSSNVKKERELEKEEDSEENPEKDPEEKSKGKQCKADEAPNPGSD</sequence>
<gene>
    <name evidence="2" type="ORF">J1N35_038325</name>
</gene>
<dbReference type="AlphaFoldDB" id="A0A9D3ULS5"/>
<name>A0A9D3ULS5_9ROSI</name>
<feature type="region of interest" description="Disordered" evidence="1">
    <location>
        <begin position="52"/>
        <end position="98"/>
    </location>
</feature>
<feature type="compositionally biased region" description="Basic and acidic residues" evidence="1">
    <location>
        <begin position="73"/>
        <end position="91"/>
    </location>
</feature>
<protein>
    <submittedName>
        <fullName evidence="2">Uncharacterized protein</fullName>
    </submittedName>
</protein>
<comment type="caution">
    <text evidence="2">The sequence shown here is derived from an EMBL/GenBank/DDBJ whole genome shotgun (WGS) entry which is preliminary data.</text>
</comment>
<organism evidence="2 3">
    <name type="scientific">Gossypium stocksii</name>
    <dbReference type="NCBI Taxonomy" id="47602"/>
    <lineage>
        <taxon>Eukaryota</taxon>
        <taxon>Viridiplantae</taxon>
        <taxon>Streptophyta</taxon>
        <taxon>Embryophyta</taxon>
        <taxon>Tracheophyta</taxon>
        <taxon>Spermatophyta</taxon>
        <taxon>Magnoliopsida</taxon>
        <taxon>eudicotyledons</taxon>
        <taxon>Gunneridae</taxon>
        <taxon>Pentapetalae</taxon>
        <taxon>rosids</taxon>
        <taxon>malvids</taxon>
        <taxon>Malvales</taxon>
        <taxon>Malvaceae</taxon>
        <taxon>Malvoideae</taxon>
        <taxon>Gossypium</taxon>
    </lineage>
</organism>
<keyword evidence="3" id="KW-1185">Reference proteome</keyword>
<proteinExistence type="predicted"/>
<dbReference type="EMBL" id="JAIQCV010000011">
    <property type="protein sequence ID" value="KAH1047541.1"/>
    <property type="molecule type" value="Genomic_DNA"/>
</dbReference>
<dbReference type="Proteomes" id="UP000828251">
    <property type="component" value="Unassembled WGS sequence"/>
</dbReference>
<dbReference type="OrthoDB" id="10559569at2759"/>
<reference evidence="2 3" key="1">
    <citation type="journal article" date="2021" name="Plant Biotechnol. J.">
        <title>Multi-omics assisted identification of the key and species-specific regulatory components of drought-tolerant mechanisms in Gossypium stocksii.</title>
        <authorList>
            <person name="Yu D."/>
            <person name="Ke L."/>
            <person name="Zhang D."/>
            <person name="Wu Y."/>
            <person name="Sun Y."/>
            <person name="Mei J."/>
            <person name="Sun J."/>
            <person name="Sun Y."/>
        </authorList>
    </citation>
    <scope>NUCLEOTIDE SEQUENCE [LARGE SCALE GENOMIC DNA]</scope>
    <source>
        <strain evidence="3">cv. E1</strain>
        <tissue evidence="2">Leaf</tissue>
    </source>
</reference>